<keyword evidence="2" id="KW-0677">Repeat</keyword>
<dbReference type="GO" id="GO:0035556">
    <property type="term" value="P:intracellular signal transduction"/>
    <property type="evidence" value="ECO:0007669"/>
    <property type="project" value="InterPro"/>
</dbReference>
<dbReference type="Proteomes" id="UP001233999">
    <property type="component" value="Unassembled WGS sequence"/>
</dbReference>
<feature type="domain" description="Doublecortin" evidence="4">
    <location>
        <begin position="178"/>
        <end position="249"/>
    </location>
</feature>
<protein>
    <recommendedName>
        <fullName evidence="4">Doublecortin domain-containing protein</fullName>
    </recommendedName>
</protein>
<proteinExistence type="predicted"/>
<evidence type="ECO:0000313" key="5">
    <source>
        <dbReference type="EMBL" id="KAJ9592622.1"/>
    </source>
</evidence>
<evidence type="ECO:0000313" key="6">
    <source>
        <dbReference type="Proteomes" id="UP001233999"/>
    </source>
</evidence>
<dbReference type="SMART" id="SM00537">
    <property type="entry name" value="DCX"/>
    <property type="match status" value="2"/>
</dbReference>
<feature type="non-terminal residue" evidence="5">
    <location>
        <position position="1"/>
    </location>
</feature>
<accession>A0AAD8A6F1</accession>
<feature type="region of interest" description="Disordered" evidence="3">
    <location>
        <begin position="1"/>
        <end position="24"/>
    </location>
</feature>
<dbReference type="PANTHER" id="PTHR23004:SF23">
    <property type="entry name" value="DOUBLECORTIN DOMAIN-CONTAINING PROTEIN"/>
    <property type="match status" value="1"/>
</dbReference>
<reference evidence="5" key="2">
    <citation type="submission" date="2023-05" db="EMBL/GenBank/DDBJ databases">
        <authorList>
            <person name="Fouks B."/>
        </authorList>
    </citation>
    <scope>NUCLEOTIDE SEQUENCE</scope>
    <source>
        <strain evidence="5">Stay&amp;Tobe</strain>
        <tissue evidence="5">Testes</tissue>
    </source>
</reference>
<dbReference type="GO" id="GO:0005874">
    <property type="term" value="C:microtubule"/>
    <property type="evidence" value="ECO:0007669"/>
    <property type="project" value="TreeGrafter"/>
</dbReference>
<dbReference type="GO" id="GO:0007417">
    <property type="term" value="P:central nervous system development"/>
    <property type="evidence" value="ECO:0007669"/>
    <property type="project" value="UniProtKB-ARBA"/>
</dbReference>
<dbReference type="Gene3D" id="3.10.20.230">
    <property type="entry name" value="Doublecortin domain"/>
    <property type="match status" value="2"/>
</dbReference>
<evidence type="ECO:0000256" key="1">
    <source>
        <dbReference type="ARBA" id="ARBA00022553"/>
    </source>
</evidence>
<dbReference type="InterPro" id="IPR036572">
    <property type="entry name" value="Doublecortin_dom_sf"/>
</dbReference>
<feature type="compositionally biased region" description="Low complexity" evidence="3">
    <location>
        <begin position="8"/>
        <end position="20"/>
    </location>
</feature>
<keyword evidence="6" id="KW-1185">Reference proteome</keyword>
<feature type="domain" description="Doublecortin" evidence="4">
    <location>
        <begin position="51"/>
        <end position="137"/>
    </location>
</feature>
<dbReference type="GO" id="GO:0005815">
    <property type="term" value="C:microtubule organizing center"/>
    <property type="evidence" value="ECO:0007669"/>
    <property type="project" value="TreeGrafter"/>
</dbReference>
<keyword evidence="1" id="KW-0597">Phosphoprotein</keyword>
<dbReference type="PROSITE" id="PS50309">
    <property type="entry name" value="DC"/>
    <property type="match status" value="2"/>
</dbReference>
<dbReference type="SUPFAM" id="SSF89837">
    <property type="entry name" value="Doublecortin (DC)"/>
    <property type="match status" value="2"/>
</dbReference>
<evidence type="ECO:0000256" key="3">
    <source>
        <dbReference type="SAM" id="MobiDB-lite"/>
    </source>
</evidence>
<reference evidence="5" key="1">
    <citation type="journal article" date="2023" name="IScience">
        <title>Live-bearing cockroach genome reveals convergent evolutionary mechanisms linked to viviparity in insects and beyond.</title>
        <authorList>
            <person name="Fouks B."/>
            <person name="Harrison M.C."/>
            <person name="Mikhailova A.A."/>
            <person name="Marchal E."/>
            <person name="English S."/>
            <person name="Carruthers M."/>
            <person name="Jennings E.C."/>
            <person name="Chiamaka E.L."/>
            <person name="Frigard R.A."/>
            <person name="Pippel M."/>
            <person name="Attardo G.M."/>
            <person name="Benoit J.B."/>
            <person name="Bornberg-Bauer E."/>
            <person name="Tobe S.S."/>
        </authorList>
    </citation>
    <scope>NUCLEOTIDE SEQUENCE</scope>
    <source>
        <strain evidence="5">Stay&amp;Tobe</strain>
    </source>
</reference>
<feature type="region of interest" description="Disordered" evidence="3">
    <location>
        <begin position="138"/>
        <end position="165"/>
    </location>
</feature>
<name>A0AAD8A6F1_DIPPU</name>
<dbReference type="EMBL" id="JASPKZ010003824">
    <property type="protein sequence ID" value="KAJ9592622.1"/>
    <property type="molecule type" value="Genomic_DNA"/>
</dbReference>
<evidence type="ECO:0000256" key="2">
    <source>
        <dbReference type="ARBA" id="ARBA00022737"/>
    </source>
</evidence>
<comment type="caution">
    <text evidence="5">The sequence shown here is derived from an EMBL/GenBank/DDBJ whole genome shotgun (WGS) entry which is preliminary data.</text>
</comment>
<organism evidence="5 6">
    <name type="scientific">Diploptera punctata</name>
    <name type="common">Pacific beetle cockroach</name>
    <dbReference type="NCBI Taxonomy" id="6984"/>
    <lineage>
        <taxon>Eukaryota</taxon>
        <taxon>Metazoa</taxon>
        <taxon>Ecdysozoa</taxon>
        <taxon>Arthropoda</taxon>
        <taxon>Hexapoda</taxon>
        <taxon>Insecta</taxon>
        <taxon>Pterygota</taxon>
        <taxon>Neoptera</taxon>
        <taxon>Polyneoptera</taxon>
        <taxon>Dictyoptera</taxon>
        <taxon>Blattodea</taxon>
        <taxon>Blaberoidea</taxon>
        <taxon>Blaberidae</taxon>
        <taxon>Diplopterinae</taxon>
        <taxon>Diploptera</taxon>
    </lineage>
</organism>
<dbReference type="Pfam" id="PF03607">
    <property type="entry name" value="DCX"/>
    <property type="match status" value="2"/>
</dbReference>
<dbReference type="InterPro" id="IPR003533">
    <property type="entry name" value="Doublecortin_dom"/>
</dbReference>
<dbReference type="FunFam" id="3.10.20.230:FF:000001">
    <property type="entry name" value="serine/threonine-protein kinase DCLK1 isoform X1"/>
    <property type="match status" value="1"/>
</dbReference>
<dbReference type="AlphaFoldDB" id="A0AAD8A6F1"/>
<sequence>MISEEQCSRSPSSASTFSSSLPADENLNRRLGDFTSRQCSVLRTPPARKAKRIRFYRNGDRFYKGVTMAVTPERYRSFDSLVADLTRALVDNVNLPNGVRTLFTMDGQKVFGLDELEDGKCYVCSGLGETFKRVDYSSDSPQAGKLKHRKSLPSMHQSPEAARSPVSLTSLSDIIRPRLITLVRNGTRPRRVVRLLLNKRNAPSLDHAFSSITDAVKLDSGAVRKVFTLSGSQMSDLEDFDHVFGIHGEEEFDRVNWKNRGIGMKITEVVLSLRILDRKNKSDAWSCRWS</sequence>
<gene>
    <name evidence="5" type="ORF">L9F63_015712</name>
</gene>
<evidence type="ECO:0000259" key="4">
    <source>
        <dbReference type="PROSITE" id="PS50309"/>
    </source>
</evidence>
<dbReference type="PANTHER" id="PTHR23004">
    <property type="entry name" value="DOUBLECORTIN DOMAIN CONTAINING 2"/>
    <property type="match status" value="1"/>
</dbReference>